<dbReference type="OrthoDB" id="20872at2759"/>
<feature type="region of interest" description="Disordered" evidence="1">
    <location>
        <begin position="434"/>
        <end position="483"/>
    </location>
</feature>
<dbReference type="EMBL" id="CAJRST010010001">
    <property type="protein sequence ID" value="CAG5903802.1"/>
    <property type="molecule type" value="Genomic_DNA"/>
</dbReference>
<evidence type="ECO:0000313" key="3">
    <source>
        <dbReference type="Proteomes" id="UP000677803"/>
    </source>
</evidence>
<accession>A0A8S4AUY4</accession>
<comment type="caution">
    <text evidence="2">The sequence shown here is derived from an EMBL/GenBank/DDBJ whole genome shotgun (WGS) entry which is preliminary data.</text>
</comment>
<keyword evidence="3" id="KW-1185">Reference proteome</keyword>
<evidence type="ECO:0000256" key="1">
    <source>
        <dbReference type="SAM" id="MobiDB-lite"/>
    </source>
</evidence>
<feature type="compositionally biased region" description="Basic and acidic residues" evidence="1">
    <location>
        <begin position="121"/>
        <end position="149"/>
    </location>
</feature>
<feature type="compositionally biased region" description="Basic and acidic residues" evidence="1">
    <location>
        <begin position="473"/>
        <end position="483"/>
    </location>
</feature>
<feature type="compositionally biased region" description="Acidic residues" evidence="1">
    <location>
        <begin position="173"/>
        <end position="184"/>
    </location>
</feature>
<dbReference type="Proteomes" id="UP000677803">
    <property type="component" value="Unassembled WGS sequence"/>
</dbReference>
<feature type="compositionally biased region" description="Polar residues" evidence="1">
    <location>
        <begin position="77"/>
        <end position="94"/>
    </location>
</feature>
<gene>
    <name evidence="2" type="ORF">MMEN_LOCUS9329</name>
</gene>
<feature type="compositionally biased region" description="Basic residues" evidence="1">
    <location>
        <begin position="460"/>
        <end position="472"/>
    </location>
</feature>
<name>A0A8S4AUY4_9TELE</name>
<organism evidence="2 3">
    <name type="scientific">Menidia menidia</name>
    <name type="common">Atlantic silverside</name>
    <dbReference type="NCBI Taxonomy" id="238744"/>
    <lineage>
        <taxon>Eukaryota</taxon>
        <taxon>Metazoa</taxon>
        <taxon>Chordata</taxon>
        <taxon>Craniata</taxon>
        <taxon>Vertebrata</taxon>
        <taxon>Euteleostomi</taxon>
        <taxon>Actinopterygii</taxon>
        <taxon>Neopterygii</taxon>
        <taxon>Teleostei</taxon>
        <taxon>Neoteleostei</taxon>
        <taxon>Acanthomorphata</taxon>
        <taxon>Ovalentaria</taxon>
        <taxon>Atherinomorphae</taxon>
        <taxon>Atheriniformes</taxon>
        <taxon>Atherinopsidae</taxon>
        <taxon>Menidiinae</taxon>
        <taxon>Menidia</taxon>
    </lineage>
</organism>
<feature type="region of interest" description="Disordered" evidence="1">
    <location>
        <begin position="220"/>
        <end position="339"/>
    </location>
</feature>
<proteinExistence type="predicted"/>
<sequence length="483" mass="52306">MPAPPFFLQNEVYYPKLDPVLVQKLTQNRPFLSRPTSRIVRYDNIDLELQTPTDLRYEPPTPLRCDEFFSEGDASVESPSKTTLTRPSDLSLAQTTSTSSSDPSTVVPAPGAKAAAPPIVRGEDTALTGRERGPDNDRRAVEQAGKRTEASGSLEGKPKEGVSSAGLGNGREAEEEEEEEEEEMTSERLQSLLEAIKLEGGVEEEEMTEERVNAILQQVRQAEKELSSVPGWRSEPPDATAEAAAGHSPGAEEGSPDSLADSLEQPPVQNGGHTEAEKEAKKRGAQGGSSTAGASKAREEGTDKSQHKVQRPPGRPPQQSAWAEESGSDQEPTVTTRVFRRRVILKGEEARNIPGESVTEEQFTDEDGNLVTRKVTYPNPPPFLFLSAHKHFRGSSSSSIVFILSSKKNTSAPPPLHQVIRKVVRRVYTSAERKGCEGEAVVEEAAGGADVDPPAGAKGGKSKKRGKRSRHGHKEEARGRTEV</sequence>
<protein>
    <submittedName>
        <fullName evidence="2">(Atlantic silverside) hypothetical protein</fullName>
    </submittedName>
</protein>
<feature type="compositionally biased region" description="Basic and acidic residues" evidence="1">
    <location>
        <begin position="296"/>
        <end position="306"/>
    </location>
</feature>
<evidence type="ECO:0000313" key="2">
    <source>
        <dbReference type="EMBL" id="CAG5903802.1"/>
    </source>
</evidence>
<reference evidence="2" key="1">
    <citation type="submission" date="2021-05" db="EMBL/GenBank/DDBJ databases">
        <authorList>
            <person name="Tigano A."/>
        </authorList>
    </citation>
    <scope>NUCLEOTIDE SEQUENCE</scope>
</reference>
<dbReference type="AlphaFoldDB" id="A0A8S4AUY4"/>
<feature type="region of interest" description="Disordered" evidence="1">
    <location>
        <begin position="70"/>
        <end position="187"/>
    </location>
</feature>
<feature type="compositionally biased region" description="Low complexity" evidence="1">
    <location>
        <begin position="443"/>
        <end position="456"/>
    </location>
</feature>
<feature type="compositionally biased region" description="Low complexity" evidence="1">
    <location>
        <begin position="95"/>
        <end position="118"/>
    </location>
</feature>